<dbReference type="SUPFAM" id="SSF46785">
    <property type="entry name" value="Winged helix' DNA-binding domain"/>
    <property type="match status" value="1"/>
</dbReference>
<feature type="compositionally biased region" description="Polar residues" evidence="2">
    <location>
        <begin position="353"/>
        <end position="365"/>
    </location>
</feature>
<dbReference type="InterPro" id="IPR036388">
    <property type="entry name" value="WH-like_DNA-bd_sf"/>
</dbReference>
<dbReference type="GeneID" id="108743823"/>
<keyword evidence="4" id="KW-1185">Reference proteome</keyword>
<dbReference type="PANTHER" id="PTHR12619">
    <property type="entry name" value="RFX TRANSCRIPTION FACTOR FAMILY"/>
    <property type="match status" value="1"/>
</dbReference>
<dbReference type="FunFam" id="1.10.10.10:FF:000422">
    <property type="entry name" value="DNA-binding protein RFX7"/>
    <property type="match status" value="1"/>
</dbReference>
<dbReference type="OrthoDB" id="10069709at2759"/>
<dbReference type="Gene3D" id="1.10.10.10">
    <property type="entry name" value="Winged helix-like DNA-binding domain superfamily/Winged helix DNA-binding domain"/>
    <property type="match status" value="1"/>
</dbReference>
<evidence type="ECO:0000256" key="2">
    <source>
        <dbReference type="SAM" id="MobiDB-lite"/>
    </source>
</evidence>
<dbReference type="InterPro" id="IPR036390">
    <property type="entry name" value="WH_DNA-bd_sf"/>
</dbReference>
<accession>A0A7F5RG02</accession>
<dbReference type="GO" id="GO:0000981">
    <property type="term" value="F:DNA-binding transcription factor activity, RNA polymerase II-specific"/>
    <property type="evidence" value="ECO:0007669"/>
    <property type="project" value="TreeGrafter"/>
</dbReference>
<feature type="compositionally biased region" description="Basic and acidic residues" evidence="2">
    <location>
        <begin position="314"/>
        <end position="323"/>
    </location>
</feature>
<dbReference type="GO" id="GO:0000978">
    <property type="term" value="F:RNA polymerase II cis-regulatory region sequence-specific DNA binding"/>
    <property type="evidence" value="ECO:0007669"/>
    <property type="project" value="TreeGrafter"/>
</dbReference>
<dbReference type="Gene3D" id="6.10.140.1290">
    <property type="match status" value="1"/>
</dbReference>
<dbReference type="AlphaFoldDB" id="A0A7F5RG02"/>
<dbReference type="InParanoid" id="A0A7F5RG02"/>
<feature type="domain" description="RFX-type winged-helix" evidence="3">
    <location>
        <begin position="121"/>
        <end position="196"/>
    </location>
</feature>
<dbReference type="InterPro" id="IPR039779">
    <property type="entry name" value="RFX-like"/>
</dbReference>
<dbReference type="Proteomes" id="UP000192223">
    <property type="component" value="Unplaced"/>
</dbReference>
<evidence type="ECO:0000259" key="3">
    <source>
        <dbReference type="PROSITE" id="PS51526"/>
    </source>
</evidence>
<keyword evidence="1" id="KW-0238">DNA-binding</keyword>
<sequence>METQKWPSQRPLIAEKCPEKADDYMNNGSSFNNLLENVEGNSNSENSRNLNNDSRVKNVVETAISEKSRKTIDKILEEVKNLTPVELLFLYLKLPTECSNSINPLQKPLNPLGSRSEINQTIMWIKTHLEEDPELSLPKQDVYDEYRNFCEPNKIKPLSTADFGKVMKQVYANVRPRRLGTRGNSRYCYAGLRRRFKLEFPSLPDLSDKPQSTEPPCSSADLFGAAWSIVKEWAENQLGTQFPSLHVLAAYLVLNDLVSQGSAAATIVTSITKCQLKGDASPSVNSVCSSKHRETQLQLQRKLQQKCEGGKEYKRKLSSESKSRSKKCKVQQNQQVTCTGSGGPNTSPNSGTVSTATNDANQTSPEGLGPVCDKSLALPDFRSLQKSVVEMGTTDTLCDLSGDKVEKALNSENTANVSNFGLKDNHTGK</sequence>
<dbReference type="RefSeq" id="XP_025834916.1">
    <property type="nucleotide sequence ID" value="XM_025979131.1"/>
</dbReference>
<evidence type="ECO:0000256" key="1">
    <source>
        <dbReference type="ARBA" id="ARBA00023125"/>
    </source>
</evidence>
<dbReference type="Pfam" id="PF02257">
    <property type="entry name" value="RFX_DNA_binding"/>
    <property type="match status" value="1"/>
</dbReference>
<dbReference type="KEGG" id="apln:108743823"/>
<feature type="non-terminal residue" evidence="5">
    <location>
        <position position="429"/>
    </location>
</feature>
<dbReference type="PROSITE" id="PS51526">
    <property type="entry name" value="RFX_DBD"/>
    <property type="match status" value="1"/>
</dbReference>
<gene>
    <name evidence="5" type="primary">LOC108743823</name>
</gene>
<proteinExistence type="predicted"/>
<reference evidence="5" key="1">
    <citation type="submission" date="2025-08" db="UniProtKB">
        <authorList>
            <consortium name="RefSeq"/>
        </authorList>
    </citation>
    <scope>IDENTIFICATION</scope>
    <source>
        <tissue evidence="5">Entire body</tissue>
    </source>
</reference>
<organism evidence="4 5">
    <name type="scientific">Agrilus planipennis</name>
    <name type="common">Emerald ash borer</name>
    <name type="synonym">Agrilus marcopoli</name>
    <dbReference type="NCBI Taxonomy" id="224129"/>
    <lineage>
        <taxon>Eukaryota</taxon>
        <taxon>Metazoa</taxon>
        <taxon>Ecdysozoa</taxon>
        <taxon>Arthropoda</taxon>
        <taxon>Hexapoda</taxon>
        <taxon>Insecta</taxon>
        <taxon>Pterygota</taxon>
        <taxon>Neoptera</taxon>
        <taxon>Endopterygota</taxon>
        <taxon>Coleoptera</taxon>
        <taxon>Polyphaga</taxon>
        <taxon>Elateriformia</taxon>
        <taxon>Buprestoidea</taxon>
        <taxon>Buprestidae</taxon>
        <taxon>Agrilinae</taxon>
        <taxon>Agrilus</taxon>
    </lineage>
</organism>
<dbReference type="PANTHER" id="PTHR12619:SF21">
    <property type="entry name" value="RFX-TYPE WINGED-HELIX DOMAIN-CONTAINING PROTEIN"/>
    <property type="match status" value="1"/>
</dbReference>
<protein>
    <submittedName>
        <fullName evidence="5">DNA-binding protein Rfx5-like</fullName>
    </submittedName>
</protein>
<name>A0A7F5RG02_AGRPL</name>
<evidence type="ECO:0000313" key="5">
    <source>
        <dbReference type="RefSeq" id="XP_025834916.1"/>
    </source>
</evidence>
<feature type="region of interest" description="Disordered" evidence="2">
    <location>
        <begin position="314"/>
        <end position="367"/>
    </location>
</feature>
<evidence type="ECO:0000313" key="4">
    <source>
        <dbReference type="Proteomes" id="UP000192223"/>
    </source>
</evidence>
<dbReference type="InterPro" id="IPR003150">
    <property type="entry name" value="DNA-bd_RFX"/>
</dbReference>